<feature type="domain" description="CBS" evidence="12">
    <location>
        <begin position="209"/>
        <end position="268"/>
    </location>
</feature>
<dbReference type="InterPro" id="IPR000644">
    <property type="entry name" value="CBS_dom"/>
</dbReference>
<keyword evidence="7 9" id="KW-0472">Membrane</keyword>
<dbReference type="InterPro" id="IPR005170">
    <property type="entry name" value="Transptr-assoc_dom"/>
</dbReference>
<sequence>MSSAQTWAEVVILAACMVIAAVASATETAMTSVGRLRVRHLAEEGSRAAAVLQRLQQDPSRFLSTILVMNTVALILASSATTLLAQTFLPHQLGFWGDLAVSLLLSIVLLIFAEVTPKTVAFRNADRIALMMAGPVDSLASVLRPVLWFITLVSRAITGGRAARAPYLTEQELMTVLSVSEEQGVIEEEERQMIHGIIEIGDKMVREVMVPRTDITAIERSTPLKEIMKIFKDTGHTRLPVDEGDLDHIVGLIHVKDLLLFLANGQEEFDINRMMRPIKYVPASKKVDELLHQMQTERVHMMIVLDEYGGTAGLVTLEDLLEEIVGEIRDEYDRAEEEPLVILNEREALVDARFSMGELNERLQLRLEESDDYDSVGGYIYATLGEVPEKGATFKSGKVQWTVEEVNGRRIVRVRLSSDEPWPEEILQAAGLPVPERGGSMQALPEQGSGSH</sequence>
<evidence type="ECO:0000256" key="6">
    <source>
        <dbReference type="ARBA" id="ARBA00023122"/>
    </source>
</evidence>
<keyword evidence="4" id="KW-0677">Repeat</keyword>
<evidence type="ECO:0000313" key="15">
    <source>
        <dbReference type="Proteomes" id="UP000612893"/>
    </source>
</evidence>
<proteinExistence type="inferred from homology"/>
<dbReference type="SMART" id="SM01091">
    <property type="entry name" value="CorC_HlyC"/>
    <property type="match status" value="1"/>
</dbReference>
<dbReference type="InterPro" id="IPR036318">
    <property type="entry name" value="FAD-bd_PCMH-like_sf"/>
</dbReference>
<evidence type="ECO:0000256" key="8">
    <source>
        <dbReference type="PROSITE-ProRule" id="PRU00703"/>
    </source>
</evidence>
<dbReference type="PANTHER" id="PTHR22777:SF17">
    <property type="entry name" value="UPF0053 PROTEIN SLL0260"/>
    <property type="match status" value="1"/>
</dbReference>
<keyword evidence="5 9" id="KW-1133">Transmembrane helix</keyword>
<evidence type="ECO:0000256" key="7">
    <source>
        <dbReference type="ARBA" id="ARBA00023136"/>
    </source>
</evidence>
<dbReference type="Pfam" id="PF03471">
    <property type="entry name" value="CorC_HlyC"/>
    <property type="match status" value="1"/>
</dbReference>
<dbReference type="Pfam" id="PF01595">
    <property type="entry name" value="CNNM"/>
    <property type="match status" value="1"/>
</dbReference>
<comment type="caution">
    <text evidence="14">The sequence shown here is derived from an EMBL/GenBank/DDBJ whole genome shotgun (WGS) entry which is preliminary data.</text>
</comment>
<gene>
    <name evidence="14" type="ORF">JF922_17890</name>
</gene>
<dbReference type="FunFam" id="3.10.580.10:FF:000002">
    <property type="entry name" value="Magnesium/cobalt efflux protein CorC"/>
    <property type="match status" value="1"/>
</dbReference>
<evidence type="ECO:0000259" key="12">
    <source>
        <dbReference type="PROSITE" id="PS51371"/>
    </source>
</evidence>
<organism evidence="14 15">
    <name type="scientific">Candidatus Nephthysia bennettiae</name>
    <dbReference type="NCBI Taxonomy" id="3127016"/>
    <lineage>
        <taxon>Bacteria</taxon>
        <taxon>Bacillati</taxon>
        <taxon>Candidatus Dormiibacterota</taxon>
        <taxon>Candidatus Dormibacteria</taxon>
        <taxon>Candidatus Dormibacterales</taxon>
        <taxon>Candidatus Dormibacteraceae</taxon>
        <taxon>Candidatus Nephthysia</taxon>
    </lineage>
</organism>
<feature type="transmembrane region" description="Helical" evidence="11">
    <location>
        <begin position="62"/>
        <end position="83"/>
    </location>
</feature>
<dbReference type="SUPFAM" id="SSF54631">
    <property type="entry name" value="CBS-domain pair"/>
    <property type="match status" value="1"/>
</dbReference>
<evidence type="ECO:0000256" key="5">
    <source>
        <dbReference type="ARBA" id="ARBA00022989"/>
    </source>
</evidence>
<dbReference type="Gene3D" id="3.30.465.10">
    <property type="match status" value="1"/>
</dbReference>
<evidence type="ECO:0000256" key="10">
    <source>
        <dbReference type="SAM" id="MobiDB-lite"/>
    </source>
</evidence>
<dbReference type="GO" id="GO:0016020">
    <property type="term" value="C:membrane"/>
    <property type="evidence" value="ECO:0007669"/>
    <property type="project" value="UniProtKB-SubCell"/>
</dbReference>
<evidence type="ECO:0000256" key="9">
    <source>
        <dbReference type="PROSITE-ProRule" id="PRU01193"/>
    </source>
</evidence>
<dbReference type="InterPro" id="IPR046342">
    <property type="entry name" value="CBS_dom_sf"/>
</dbReference>
<dbReference type="SUPFAM" id="SSF56176">
    <property type="entry name" value="FAD-binding/transporter-associated domain-like"/>
    <property type="match status" value="1"/>
</dbReference>
<keyword evidence="3 9" id="KW-0812">Transmembrane</keyword>
<comment type="similarity">
    <text evidence="2">Belongs to the UPF0053 family.</text>
</comment>
<dbReference type="PROSITE" id="PS51846">
    <property type="entry name" value="CNNM"/>
    <property type="match status" value="1"/>
</dbReference>
<dbReference type="CDD" id="cd04590">
    <property type="entry name" value="CBS_pair_CorC_HlyC_assoc"/>
    <property type="match status" value="1"/>
</dbReference>
<reference evidence="14" key="1">
    <citation type="submission" date="2020-10" db="EMBL/GenBank/DDBJ databases">
        <title>Ca. Dormibacterota MAGs.</title>
        <authorList>
            <person name="Montgomery K."/>
        </authorList>
    </citation>
    <scope>NUCLEOTIDE SEQUENCE [LARGE SCALE GENOMIC DNA]</scope>
    <source>
        <strain evidence="14">SC8812_S17_10</strain>
    </source>
</reference>
<dbReference type="AlphaFoldDB" id="A0A934K7U0"/>
<evidence type="ECO:0000256" key="1">
    <source>
        <dbReference type="ARBA" id="ARBA00004141"/>
    </source>
</evidence>
<evidence type="ECO:0000256" key="2">
    <source>
        <dbReference type="ARBA" id="ARBA00006337"/>
    </source>
</evidence>
<protein>
    <submittedName>
        <fullName evidence="14">HlyC/CorC family transporter</fullName>
    </submittedName>
</protein>
<dbReference type="Gene3D" id="3.10.580.10">
    <property type="entry name" value="CBS-domain"/>
    <property type="match status" value="1"/>
</dbReference>
<dbReference type="EMBL" id="JAEKNR010000178">
    <property type="protein sequence ID" value="MBJ7599935.1"/>
    <property type="molecule type" value="Genomic_DNA"/>
</dbReference>
<keyword evidence="6 8" id="KW-0129">CBS domain</keyword>
<evidence type="ECO:0000256" key="3">
    <source>
        <dbReference type="ARBA" id="ARBA00022692"/>
    </source>
</evidence>
<evidence type="ECO:0000256" key="11">
    <source>
        <dbReference type="SAM" id="Phobius"/>
    </source>
</evidence>
<name>A0A934K7U0_9BACT</name>
<keyword evidence="15" id="KW-1185">Reference proteome</keyword>
<dbReference type="Proteomes" id="UP000612893">
    <property type="component" value="Unassembled WGS sequence"/>
</dbReference>
<comment type="subcellular location">
    <subcellularLocation>
        <location evidence="1">Membrane</location>
        <topology evidence="1">Multi-pass membrane protein</topology>
    </subcellularLocation>
</comment>
<dbReference type="SMART" id="SM00116">
    <property type="entry name" value="CBS"/>
    <property type="match status" value="2"/>
</dbReference>
<feature type="domain" description="CNNM transmembrane" evidence="13">
    <location>
        <begin position="2"/>
        <end position="190"/>
    </location>
</feature>
<feature type="transmembrane region" description="Helical" evidence="11">
    <location>
        <begin position="95"/>
        <end position="113"/>
    </location>
</feature>
<dbReference type="PROSITE" id="PS51371">
    <property type="entry name" value="CBS"/>
    <property type="match status" value="2"/>
</dbReference>
<dbReference type="InterPro" id="IPR002550">
    <property type="entry name" value="CNNM"/>
</dbReference>
<dbReference type="PANTHER" id="PTHR22777">
    <property type="entry name" value="HEMOLYSIN-RELATED"/>
    <property type="match status" value="1"/>
</dbReference>
<feature type="region of interest" description="Disordered" evidence="10">
    <location>
        <begin position="432"/>
        <end position="452"/>
    </location>
</feature>
<evidence type="ECO:0000259" key="13">
    <source>
        <dbReference type="PROSITE" id="PS51846"/>
    </source>
</evidence>
<dbReference type="InterPro" id="IPR016169">
    <property type="entry name" value="FAD-bd_PCMH_sub2"/>
</dbReference>
<evidence type="ECO:0000313" key="14">
    <source>
        <dbReference type="EMBL" id="MBJ7599935.1"/>
    </source>
</evidence>
<dbReference type="InterPro" id="IPR044751">
    <property type="entry name" value="Ion_transp-like_CBS"/>
</dbReference>
<accession>A0A934K7U0</accession>
<dbReference type="RefSeq" id="WP_338203593.1">
    <property type="nucleotide sequence ID" value="NZ_JAEKNR010000178.1"/>
</dbReference>
<feature type="domain" description="CBS" evidence="12">
    <location>
        <begin position="274"/>
        <end position="331"/>
    </location>
</feature>
<evidence type="ECO:0000256" key="4">
    <source>
        <dbReference type="ARBA" id="ARBA00022737"/>
    </source>
</evidence>
<dbReference type="Pfam" id="PF00571">
    <property type="entry name" value="CBS"/>
    <property type="match status" value="2"/>
</dbReference>